<organism evidence="2 3">
    <name type="scientific">Calothrix parasitica NIES-267</name>
    <dbReference type="NCBI Taxonomy" id="1973488"/>
    <lineage>
        <taxon>Bacteria</taxon>
        <taxon>Bacillati</taxon>
        <taxon>Cyanobacteriota</taxon>
        <taxon>Cyanophyceae</taxon>
        <taxon>Nostocales</taxon>
        <taxon>Calotrichaceae</taxon>
        <taxon>Calothrix</taxon>
    </lineage>
</organism>
<accession>A0A1Z4LXE4</accession>
<gene>
    <name evidence="2" type="ORF">NIES267_54330</name>
</gene>
<dbReference type="InterPro" id="IPR051049">
    <property type="entry name" value="Dienelactone_hydrolase-like"/>
</dbReference>
<dbReference type="AlphaFoldDB" id="A0A1Z4LXE4"/>
<reference evidence="2 3" key="1">
    <citation type="submission" date="2017-06" db="EMBL/GenBank/DDBJ databases">
        <title>Genome sequencing of cyanobaciteial culture collection at National Institute for Environmental Studies (NIES).</title>
        <authorList>
            <person name="Hirose Y."/>
            <person name="Shimura Y."/>
            <person name="Fujisawa T."/>
            <person name="Nakamura Y."/>
            <person name="Kawachi M."/>
        </authorList>
    </citation>
    <scope>NUCLEOTIDE SEQUENCE [LARGE SCALE GENOMIC DNA]</scope>
    <source>
        <strain evidence="2 3">NIES-267</strain>
    </source>
</reference>
<evidence type="ECO:0000313" key="2">
    <source>
        <dbReference type="EMBL" id="BAY85927.1"/>
    </source>
</evidence>
<name>A0A1Z4LXE4_9CYAN</name>
<dbReference type="EMBL" id="AP018227">
    <property type="protein sequence ID" value="BAY85927.1"/>
    <property type="molecule type" value="Genomic_DNA"/>
</dbReference>
<dbReference type="InterPro" id="IPR002925">
    <property type="entry name" value="Dienelactn_hydro"/>
</dbReference>
<dbReference type="Gene3D" id="3.40.50.1820">
    <property type="entry name" value="alpha/beta hydrolase"/>
    <property type="match status" value="1"/>
</dbReference>
<keyword evidence="2" id="KW-0378">Hydrolase</keyword>
<dbReference type="GO" id="GO:0016787">
    <property type="term" value="F:hydrolase activity"/>
    <property type="evidence" value="ECO:0007669"/>
    <property type="project" value="UniProtKB-KW"/>
</dbReference>
<proteinExistence type="predicted"/>
<dbReference type="PANTHER" id="PTHR46623">
    <property type="entry name" value="CARBOXYMETHYLENEBUTENOLIDASE-RELATED"/>
    <property type="match status" value="1"/>
</dbReference>
<dbReference type="OrthoDB" id="9787933at2"/>
<dbReference type="SUPFAM" id="SSF53474">
    <property type="entry name" value="alpha/beta-Hydrolases"/>
    <property type="match status" value="1"/>
</dbReference>
<dbReference type="Proteomes" id="UP000218418">
    <property type="component" value="Chromosome"/>
</dbReference>
<dbReference type="InterPro" id="IPR029058">
    <property type="entry name" value="AB_hydrolase_fold"/>
</dbReference>
<dbReference type="PANTHER" id="PTHR46623:SF6">
    <property type="entry name" value="ALPHA_BETA-HYDROLASES SUPERFAMILY PROTEIN"/>
    <property type="match status" value="1"/>
</dbReference>
<sequence>MKINTSWVKIPNNDLLIDAYLAQPEGNGRKGAVIVFQEIFGVNNNIRDITELIAQQGYIAIAPALYQRLAPGFEFGFSQEDCGFSQEAYRSGLQYYQQVKYREIFSDIQATITYLKNLSNIKPDSIGCIGFCFGGHVAYMAATLPDIKATASFYGGGITQPSYGEEIPTVNRTSEIQGTIYTFFGNQDSLISQEDNQKIEAELNQHNINHQVFRYDAGHGFFGGFFVDKYPFLAQNPAINREAAMDAWSHVLELFENNL</sequence>
<dbReference type="Pfam" id="PF01738">
    <property type="entry name" value="DLH"/>
    <property type="match status" value="1"/>
</dbReference>
<evidence type="ECO:0000259" key="1">
    <source>
        <dbReference type="Pfam" id="PF01738"/>
    </source>
</evidence>
<evidence type="ECO:0000313" key="3">
    <source>
        <dbReference type="Proteomes" id="UP000218418"/>
    </source>
</evidence>
<protein>
    <submittedName>
        <fullName evidence="2">Dienelactone hydrolase</fullName>
    </submittedName>
</protein>
<keyword evidence="3" id="KW-1185">Reference proteome</keyword>
<feature type="domain" description="Dienelactone hydrolase" evidence="1">
    <location>
        <begin position="17"/>
        <end position="257"/>
    </location>
</feature>